<dbReference type="VEuPathDB" id="ToxoDB:EAH_00023860"/>
<dbReference type="InterPro" id="IPR026766">
    <property type="entry name" value="Fam133"/>
</dbReference>
<evidence type="ECO:0000256" key="1">
    <source>
        <dbReference type="ARBA" id="ARBA00009569"/>
    </source>
</evidence>
<dbReference type="OMA" id="RPTWDDL"/>
<evidence type="ECO:0000256" key="2">
    <source>
        <dbReference type="SAM" id="MobiDB-lite"/>
    </source>
</evidence>
<dbReference type="GeneID" id="25270456"/>
<dbReference type="PANTHER" id="PTHR31911">
    <property type="entry name" value="PROTEIN FAM133"/>
    <property type="match status" value="1"/>
</dbReference>
<evidence type="ECO:0000313" key="4">
    <source>
        <dbReference type="Proteomes" id="UP000018050"/>
    </source>
</evidence>
<dbReference type="PANTHER" id="PTHR31911:SF1">
    <property type="entry name" value="FAMILY WITH SEQUENCE SIMILARITY 133 MEMBER B-RELATED"/>
    <property type="match status" value="1"/>
</dbReference>
<dbReference type="EMBL" id="HG670642">
    <property type="protein sequence ID" value="CDI77382.1"/>
    <property type="molecule type" value="Genomic_DNA"/>
</dbReference>
<protein>
    <submittedName>
        <fullName evidence="3">Conserved Plasmodium protein, related</fullName>
    </submittedName>
</protein>
<dbReference type="AlphaFoldDB" id="U6GCV8"/>
<keyword evidence="4" id="KW-1185">Reference proteome</keyword>
<sequence>MVKSRGFKPQGLQLNPIKRVASGGVVPRATTQVAVSRFLDRAWLSLFRPSLAEKLGRNSRPTWDQLHKMLKKKEASNSEFLEKYENECFSRELQNFRNSKIEEQERQHLEAVKKEAKKRQRRDSSSSDSSSSSDEKSRKKKRKREKDKKRKQKKQKKAKTSGHADEKATESVTHNPFRLSTFFEMEKE</sequence>
<dbReference type="RefSeq" id="XP_013252260.1">
    <property type="nucleotide sequence ID" value="XM_013396806.1"/>
</dbReference>
<feature type="region of interest" description="Disordered" evidence="2">
    <location>
        <begin position="100"/>
        <end position="188"/>
    </location>
</feature>
<reference evidence="3" key="1">
    <citation type="submission" date="2013-10" db="EMBL/GenBank/DDBJ databases">
        <title>Genomic analysis of the causative agents of coccidiosis in chickens.</title>
        <authorList>
            <person name="Reid A.J."/>
            <person name="Blake D."/>
            <person name="Billington K."/>
            <person name="Browne H."/>
            <person name="Dunn M."/>
            <person name="Hung S."/>
            <person name="Kawahara F."/>
            <person name="Miranda-Saavedra D."/>
            <person name="Mourier T."/>
            <person name="Nagra H."/>
            <person name="Otto T.D."/>
            <person name="Rawlings N."/>
            <person name="Sanchez A."/>
            <person name="Sanders M."/>
            <person name="Subramaniam C."/>
            <person name="Tay Y."/>
            <person name="Dear P."/>
            <person name="Doerig C."/>
            <person name="Gruber A."/>
            <person name="Parkinson J."/>
            <person name="Shirley M."/>
            <person name="Wan K.L."/>
            <person name="Berriman M."/>
            <person name="Tomley F."/>
            <person name="Pain A."/>
        </authorList>
    </citation>
    <scope>NUCLEOTIDE SEQUENCE</scope>
    <source>
        <strain evidence="3">Houghton</strain>
    </source>
</reference>
<comment type="similarity">
    <text evidence="1">Belongs to the FAM133 family.</text>
</comment>
<dbReference type="Proteomes" id="UP000018050">
    <property type="component" value="Unassembled WGS sequence"/>
</dbReference>
<organism evidence="3 4">
    <name type="scientific">Eimeria acervulina</name>
    <name type="common">Coccidian parasite</name>
    <dbReference type="NCBI Taxonomy" id="5801"/>
    <lineage>
        <taxon>Eukaryota</taxon>
        <taxon>Sar</taxon>
        <taxon>Alveolata</taxon>
        <taxon>Apicomplexa</taxon>
        <taxon>Conoidasida</taxon>
        <taxon>Coccidia</taxon>
        <taxon>Eucoccidiorida</taxon>
        <taxon>Eimeriorina</taxon>
        <taxon>Eimeriidae</taxon>
        <taxon>Eimeria</taxon>
    </lineage>
</organism>
<evidence type="ECO:0000313" key="3">
    <source>
        <dbReference type="EMBL" id="CDI77382.1"/>
    </source>
</evidence>
<proteinExistence type="inferred from homology"/>
<gene>
    <name evidence="3" type="ORF">EAH_00023860</name>
</gene>
<reference evidence="3" key="2">
    <citation type="submission" date="2013-10" db="EMBL/GenBank/DDBJ databases">
        <authorList>
            <person name="Aslett M."/>
        </authorList>
    </citation>
    <scope>NUCLEOTIDE SEQUENCE</scope>
    <source>
        <strain evidence="3">Houghton</strain>
    </source>
</reference>
<accession>U6GCV8</accession>
<dbReference type="OrthoDB" id="341593at2759"/>
<name>U6GCV8_EIMAC</name>
<feature type="compositionally biased region" description="Basic and acidic residues" evidence="2">
    <location>
        <begin position="100"/>
        <end position="114"/>
    </location>
</feature>
<feature type="compositionally biased region" description="Basic residues" evidence="2">
    <location>
        <begin position="138"/>
        <end position="160"/>
    </location>
</feature>